<evidence type="ECO:0000259" key="11">
    <source>
        <dbReference type="Pfam" id="PF02463"/>
    </source>
</evidence>
<keyword evidence="6" id="KW-0067">ATP-binding</keyword>
<gene>
    <name evidence="12" type="ORF">HNP82_001613</name>
</gene>
<sequence length="563" mass="63625">MLTGIHVKNLALIDEIEVDFSPNLNILTGETGAGKSIVIGSVNAALGKKVSKDMIRKGAKEALVELFFDVKDEHILQYLDEIQVPVQDSQVIVSRRITPARSVNRINGEIVSAAAIKALGEMLVDIHGQHEHQSLLHKHHHLEILDFFSKWRLKEKKEVMAKSYDRYMDLKRELDQSVVDEEARRRDISFLEFEQNEIASARLSLGEDDLLTAQYKKMSNSRQIMEAVSSAYRLTGYESGAGDEVGRALRELIGVEDYDEELAGFRQQLEDIDNLVNDFNREISGYMSQLSFDDDEFHQVEQRLDLINGLKAKYGQTIEDILAYGRETEKKLDKLKNYDIYLDHLRKDVEKAREELKKISEEVSQIRRSSGEKLAQEITQALKDLNFLDVRFGWKFDRLPDYTRNGIDDACFMISTNPGEDMKPLAQVASGGELSRIMLAIKSVLADVDSIETLIFDEIDAGISGRTAQKVSEKLALISRKHQVLCITHLPQIAAMADNHYRIEKEPKGALTTTHITPLDHEMMVEEIARLLGGVQITDTVLENAREMKALADQLKSGKVSGK</sequence>
<dbReference type="GO" id="GO:0009432">
    <property type="term" value="P:SOS response"/>
    <property type="evidence" value="ECO:0007669"/>
    <property type="project" value="TreeGrafter"/>
</dbReference>
<dbReference type="SUPFAM" id="SSF52540">
    <property type="entry name" value="P-loop containing nucleoside triphosphate hydrolases"/>
    <property type="match status" value="1"/>
</dbReference>
<evidence type="ECO:0000256" key="8">
    <source>
        <dbReference type="ARBA" id="ARBA00033408"/>
    </source>
</evidence>
<dbReference type="GO" id="GO:0005524">
    <property type="term" value="F:ATP binding"/>
    <property type="evidence" value="ECO:0007669"/>
    <property type="project" value="UniProtKB-KW"/>
</dbReference>
<dbReference type="GO" id="GO:0043590">
    <property type="term" value="C:bacterial nucleoid"/>
    <property type="evidence" value="ECO:0007669"/>
    <property type="project" value="TreeGrafter"/>
</dbReference>
<dbReference type="NCBIfam" id="TIGR00634">
    <property type="entry name" value="recN"/>
    <property type="match status" value="1"/>
</dbReference>
<keyword evidence="7 9" id="KW-0234">DNA repair</keyword>
<evidence type="ECO:0000256" key="4">
    <source>
        <dbReference type="ARBA" id="ARBA00022741"/>
    </source>
</evidence>
<evidence type="ECO:0000256" key="7">
    <source>
        <dbReference type="ARBA" id="ARBA00023204"/>
    </source>
</evidence>
<comment type="caution">
    <text evidence="12">The sequence shown here is derived from an EMBL/GenBank/DDBJ whole genome shotgun (WGS) entry which is preliminary data.</text>
</comment>
<dbReference type="InterPro" id="IPR003395">
    <property type="entry name" value="RecF/RecN/SMC_N"/>
</dbReference>
<organism evidence="12 13">
    <name type="scientific">Catenibacillus scindens</name>
    <dbReference type="NCBI Taxonomy" id="673271"/>
    <lineage>
        <taxon>Bacteria</taxon>
        <taxon>Bacillati</taxon>
        <taxon>Bacillota</taxon>
        <taxon>Clostridia</taxon>
        <taxon>Lachnospirales</taxon>
        <taxon>Lachnospiraceae</taxon>
        <taxon>Catenibacillus</taxon>
    </lineage>
</organism>
<dbReference type="CDD" id="cd03241">
    <property type="entry name" value="ABC_RecN"/>
    <property type="match status" value="2"/>
</dbReference>
<keyword evidence="5 9" id="KW-0227">DNA damage</keyword>
<evidence type="ECO:0000256" key="2">
    <source>
        <dbReference type="ARBA" id="ARBA00009441"/>
    </source>
</evidence>
<dbReference type="GO" id="GO:0006281">
    <property type="term" value="P:DNA repair"/>
    <property type="evidence" value="ECO:0007669"/>
    <property type="project" value="UniProtKB-KW"/>
</dbReference>
<dbReference type="PANTHER" id="PTHR11059">
    <property type="entry name" value="DNA REPAIR PROTEIN RECN"/>
    <property type="match status" value="1"/>
</dbReference>
<dbReference type="Pfam" id="PF02463">
    <property type="entry name" value="SMC_N"/>
    <property type="match status" value="1"/>
</dbReference>
<accession>A0A7W8H9Q0</accession>
<dbReference type="InterPro" id="IPR004604">
    <property type="entry name" value="DNA_recomb/repair_RecN"/>
</dbReference>
<feature type="domain" description="RecF/RecN/SMC N-terminal" evidence="11">
    <location>
        <begin position="4"/>
        <end position="509"/>
    </location>
</feature>
<dbReference type="InterPro" id="IPR027417">
    <property type="entry name" value="P-loop_NTPase"/>
</dbReference>
<keyword evidence="4" id="KW-0547">Nucleotide-binding</keyword>
<keyword evidence="13" id="KW-1185">Reference proteome</keyword>
<name>A0A7W8H9Q0_9FIRM</name>
<evidence type="ECO:0000256" key="5">
    <source>
        <dbReference type="ARBA" id="ARBA00022763"/>
    </source>
</evidence>
<evidence type="ECO:0000256" key="10">
    <source>
        <dbReference type="SAM" id="Coils"/>
    </source>
</evidence>
<reference evidence="12 13" key="1">
    <citation type="submission" date="2020-08" db="EMBL/GenBank/DDBJ databases">
        <title>Genomic Encyclopedia of Type Strains, Phase IV (KMG-IV): sequencing the most valuable type-strain genomes for metagenomic binning, comparative biology and taxonomic classification.</title>
        <authorList>
            <person name="Goeker M."/>
        </authorList>
    </citation>
    <scope>NUCLEOTIDE SEQUENCE [LARGE SCALE GENOMIC DNA]</scope>
    <source>
        <strain evidence="12 13">DSM 106146</strain>
    </source>
</reference>
<feature type="coiled-coil region" evidence="10">
    <location>
        <begin position="255"/>
        <end position="282"/>
    </location>
</feature>
<dbReference type="GO" id="GO:0006310">
    <property type="term" value="P:DNA recombination"/>
    <property type="evidence" value="ECO:0007669"/>
    <property type="project" value="InterPro"/>
</dbReference>
<evidence type="ECO:0000256" key="1">
    <source>
        <dbReference type="ARBA" id="ARBA00003618"/>
    </source>
</evidence>
<proteinExistence type="inferred from homology"/>
<evidence type="ECO:0000313" key="13">
    <source>
        <dbReference type="Proteomes" id="UP000543642"/>
    </source>
</evidence>
<comment type="similarity">
    <text evidence="2 9">Belongs to the RecN family.</text>
</comment>
<protein>
    <recommendedName>
        <fullName evidence="3 9">DNA repair protein RecN</fullName>
    </recommendedName>
    <alternativeName>
        <fullName evidence="8 9">Recombination protein N</fullName>
    </alternativeName>
</protein>
<dbReference type="Gene3D" id="3.40.50.300">
    <property type="entry name" value="P-loop containing nucleotide triphosphate hydrolases"/>
    <property type="match status" value="2"/>
</dbReference>
<dbReference type="AlphaFoldDB" id="A0A7W8H9Q0"/>
<evidence type="ECO:0000256" key="6">
    <source>
        <dbReference type="ARBA" id="ARBA00022840"/>
    </source>
</evidence>
<keyword evidence="10" id="KW-0175">Coiled coil</keyword>
<evidence type="ECO:0000256" key="3">
    <source>
        <dbReference type="ARBA" id="ARBA00021315"/>
    </source>
</evidence>
<dbReference type="EMBL" id="JACHFW010000005">
    <property type="protein sequence ID" value="MBB5264486.1"/>
    <property type="molecule type" value="Genomic_DNA"/>
</dbReference>
<dbReference type="PANTHER" id="PTHR11059:SF0">
    <property type="entry name" value="DNA REPAIR PROTEIN RECN"/>
    <property type="match status" value="1"/>
</dbReference>
<evidence type="ECO:0000256" key="9">
    <source>
        <dbReference type="PIRNR" id="PIRNR003128"/>
    </source>
</evidence>
<comment type="function">
    <text evidence="1 9">May be involved in recombinational repair of damaged DNA.</text>
</comment>
<dbReference type="RefSeq" id="WP_183773096.1">
    <property type="nucleotide sequence ID" value="NZ_JACHFW010000005.1"/>
</dbReference>
<dbReference type="PIRSF" id="PIRSF003128">
    <property type="entry name" value="RecN"/>
    <property type="match status" value="1"/>
</dbReference>
<dbReference type="Proteomes" id="UP000543642">
    <property type="component" value="Unassembled WGS sequence"/>
</dbReference>
<evidence type="ECO:0000313" key="12">
    <source>
        <dbReference type="EMBL" id="MBB5264486.1"/>
    </source>
</evidence>
<dbReference type="FunFam" id="3.40.50.300:FF:000356">
    <property type="entry name" value="DNA repair protein RecN"/>
    <property type="match status" value="1"/>
</dbReference>
<feature type="coiled-coil region" evidence="10">
    <location>
        <begin position="335"/>
        <end position="369"/>
    </location>
</feature>